<feature type="transmembrane region" description="Helical" evidence="2">
    <location>
        <begin position="84"/>
        <end position="103"/>
    </location>
</feature>
<dbReference type="Pfam" id="PF02719">
    <property type="entry name" value="Polysacc_synt_2"/>
    <property type="match status" value="1"/>
</dbReference>
<evidence type="ECO:0000313" key="5">
    <source>
        <dbReference type="Proteomes" id="UP001500841"/>
    </source>
</evidence>
<protein>
    <submittedName>
        <fullName evidence="4">Nucleoside-diphosphate sugar epimerase/dehydratase</fullName>
    </submittedName>
</protein>
<dbReference type="RefSeq" id="WP_345100872.1">
    <property type="nucleotide sequence ID" value="NZ_BAABCV010000002.1"/>
</dbReference>
<dbReference type="Gene3D" id="3.40.50.720">
    <property type="entry name" value="NAD(P)-binding Rossmann-like Domain"/>
    <property type="match status" value="2"/>
</dbReference>
<dbReference type="SUPFAM" id="SSF53335">
    <property type="entry name" value="S-adenosyl-L-methionine-dependent methyltransferases"/>
    <property type="match status" value="1"/>
</dbReference>
<keyword evidence="2" id="KW-0472">Membrane</keyword>
<proteinExistence type="inferred from homology"/>
<keyword evidence="5" id="KW-1185">Reference proteome</keyword>
<dbReference type="SUPFAM" id="SSF51735">
    <property type="entry name" value="NAD(P)-binding Rossmann-fold domains"/>
    <property type="match status" value="1"/>
</dbReference>
<organism evidence="4 5">
    <name type="scientific">Mucilaginibacter panaciglaebae</name>
    <dbReference type="NCBI Taxonomy" id="502331"/>
    <lineage>
        <taxon>Bacteria</taxon>
        <taxon>Pseudomonadati</taxon>
        <taxon>Bacteroidota</taxon>
        <taxon>Sphingobacteriia</taxon>
        <taxon>Sphingobacteriales</taxon>
        <taxon>Sphingobacteriaceae</taxon>
        <taxon>Mucilaginibacter</taxon>
    </lineage>
</organism>
<comment type="similarity">
    <text evidence="1">Belongs to the polysaccharide synthase family.</text>
</comment>
<dbReference type="EMBL" id="BAABCV010000002">
    <property type="protein sequence ID" value="GAA4087135.1"/>
    <property type="molecule type" value="Genomic_DNA"/>
</dbReference>
<name>A0ABP7WEQ1_9SPHI</name>
<dbReference type="InterPro" id="IPR036291">
    <property type="entry name" value="NAD(P)-bd_dom_sf"/>
</dbReference>
<comment type="caution">
    <text evidence="4">The sequence shown here is derived from an EMBL/GenBank/DDBJ whole genome shotgun (WGS) entry which is preliminary data.</text>
</comment>
<feature type="domain" description="Polysaccharide biosynthesis protein CapD-like" evidence="3">
    <location>
        <begin position="291"/>
        <end position="588"/>
    </location>
</feature>
<dbReference type="InterPro" id="IPR029063">
    <property type="entry name" value="SAM-dependent_MTases_sf"/>
</dbReference>
<accession>A0ABP7WEQ1</accession>
<gene>
    <name evidence="4" type="ORF">GCM10022392_05140</name>
</gene>
<evidence type="ECO:0000256" key="2">
    <source>
        <dbReference type="SAM" id="Phobius"/>
    </source>
</evidence>
<keyword evidence="2" id="KW-1133">Transmembrane helix</keyword>
<dbReference type="InterPro" id="IPR003869">
    <property type="entry name" value="Polysac_CapD-like"/>
</dbReference>
<keyword evidence="2" id="KW-0812">Transmembrane</keyword>
<sequence>MLDQLHKGRILSRWFIFLIDQVIIACSLTISVFVVLQSHFNELFGNYYLIYLAVYLSVTAAVFIKLHIHAGIVRYSNMKDVHRIFSAVLLSSIIYWLALNIIIDNYLHAEWRRFGLSVLLNFFVSSSLLICMRIYVRTIFRAIKHSNTSPAEKVLVYGCGQSSVLIKEALEVQADNRFQVIGFLDDNVNTANKHIQQVKIYSTSDIPFLKGKYNVNKLVITGDLLPAKKTIIERCIESGIRISNIPPTSQWLCGKLNFNQIQDLQINNLLQRDPIILNKDTISKELAGKRILVTGAAGSIGSEIVRQVLRYSPELVIMCDRAESPLHDLQMEITDNFGKPPIAVFVADIQNQNRLNTLFNKYRPQVVFHAAAYKHVPLMECNVVEAILTNVYGTKNLADISVEYEVEKFVMISTDKAVNPTNIMGASKRIAEIYIQSLDNHLKTSADEINNSAPAQQATRFVTTRFGNVLGSNGSVVPRFKQQIQYGGPVTVTDPRITRFFMTIPEAVDLVMEAASMGKGGEIFIFDMGNPIKITDLAKRMIQLAGMVPDQDIKIIFTGLRPGEKLYEELLNQAEETIPTYHHKIKVAKIIVYPFSYVEQVIADLLIQNSCNNDFELVRLMKKIVPEFISKNSEFEQLDLDKVMEK</sequence>
<dbReference type="CDD" id="cd05237">
    <property type="entry name" value="UDP_invert_4-6DH_SDR_e"/>
    <property type="match status" value="1"/>
</dbReference>
<feature type="transmembrane region" description="Helical" evidence="2">
    <location>
        <begin position="115"/>
        <end position="136"/>
    </location>
</feature>
<dbReference type="PANTHER" id="PTHR43318:SF1">
    <property type="entry name" value="POLYSACCHARIDE BIOSYNTHESIS PROTEIN EPSC-RELATED"/>
    <property type="match status" value="1"/>
</dbReference>
<dbReference type="PANTHER" id="PTHR43318">
    <property type="entry name" value="UDP-N-ACETYLGLUCOSAMINE 4,6-DEHYDRATASE"/>
    <property type="match status" value="1"/>
</dbReference>
<dbReference type="Proteomes" id="UP001500841">
    <property type="component" value="Unassembled WGS sequence"/>
</dbReference>
<dbReference type="InterPro" id="IPR051203">
    <property type="entry name" value="Polysaccharide_Synthase-Rel"/>
</dbReference>
<reference evidence="5" key="1">
    <citation type="journal article" date="2019" name="Int. J. Syst. Evol. Microbiol.">
        <title>The Global Catalogue of Microorganisms (GCM) 10K type strain sequencing project: providing services to taxonomists for standard genome sequencing and annotation.</title>
        <authorList>
            <consortium name="The Broad Institute Genomics Platform"/>
            <consortium name="The Broad Institute Genome Sequencing Center for Infectious Disease"/>
            <person name="Wu L."/>
            <person name="Ma J."/>
        </authorList>
    </citation>
    <scope>NUCLEOTIDE SEQUENCE [LARGE SCALE GENOMIC DNA]</scope>
    <source>
        <strain evidence="5">JCM 17085</strain>
    </source>
</reference>
<evidence type="ECO:0000313" key="4">
    <source>
        <dbReference type="EMBL" id="GAA4087135.1"/>
    </source>
</evidence>
<evidence type="ECO:0000256" key="1">
    <source>
        <dbReference type="ARBA" id="ARBA00007430"/>
    </source>
</evidence>
<evidence type="ECO:0000259" key="3">
    <source>
        <dbReference type="Pfam" id="PF02719"/>
    </source>
</evidence>
<feature type="transmembrane region" description="Helical" evidence="2">
    <location>
        <begin position="48"/>
        <end position="72"/>
    </location>
</feature>
<feature type="transmembrane region" description="Helical" evidence="2">
    <location>
        <begin position="12"/>
        <end position="36"/>
    </location>
</feature>